<organism evidence="8 9">
    <name type="scientific">Sharpea porci</name>
    <dbReference type="NCBI Taxonomy" id="2652286"/>
    <lineage>
        <taxon>Bacteria</taxon>
        <taxon>Bacillati</taxon>
        <taxon>Bacillota</taxon>
        <taxon>Erysipelotrichia</taxon>
        <taxon>Erysipelotrichales</taxon>
        <taxon>Coprobacillaceae</taxon>
        <taxon>Sharpea</taxon>
    </lineage>
</organism>
<dbReference type="EMBL" id="VUNM01000029">
    <property type="protein sequence ID" value="MST89920.1"/>
    <property type="molecule type" value="Genomic_DNA"/>
</dbReference>
<dbReference type="InterPro" id="IPR027417">
    <property type="entry name" value="P-loop_NTPase"/>
</dbReference>
<evidence type="ECO:0000256" key="4">
    <source>
        <dbReference type="ARBA" id="ARBA00022741"/>
    </source>
</evidence>
<keyword evidence="6" id="KW-0472">Membrane</keyword>
<evidence type="ECO:0000256" key="3">
    <source>
        <dbReference type="ARBA" id="ARBA00022475"/>
    </source>
</evidence>
<keyword evidence="4" id="KW-0547">Nucleotide-binding</keyword>
<evidence type="ECO:0000313" key="8">
    <source>
        <dbReference type="EMBL" id="MST89920.1"/>
    </source>
</evidence>
<protein>
    <submittedName>
        <fullName evidence="8">ATP-binding cassette domain-containing protein</fullName>
    </submittedName>
</protein>
<accession>A0A844FXF8</accession>
<keyword evidence="5 8" id="KW-0067">ATP-binding</keyword>
<dbReference type="GO" id="GO:0005524">
    <property type="term" value="F:ATP binding"/>
    <property type="evidence" value="ECO:0007669"/>
    <property type="project" value="UniProtKB-KW"/>
</dbReference>
<dbReference type="PROSITE" id="PS00211">
    <property type="entry name" value="ABC_TRANSPORTER_1"/>
    <property type="match status" value="1"/>
</dbReference>
<proteinExistence type="predicted"/>
<reference evidence="8 9" key="1">
    <citation type="submission" date="2019-08" db="EMBL/GenBank/DDBJ databases">
        <title>In-depth cultivation of the pig gut microbiome towards novel bacterial diversity and tailored functional studies.</title>
        <authorList>
            <person name="Wylensek D."/>
            <person name="Hitch T.C.A."/>
            <person name="Clavel T."/>
        </authorList>
    </citation>
    <scope>NUCLEOTIDE SEQUENCE [LARGE SCALE GENOMIC DNA]</scope>
    <source>
        <strain evidence="8 9">CA-Schmier-601-WT-3</strain>
    </source>
</reference>
<dbReference type="Proteomes" id="UP000442619">
    <property type="component" value="Unassembled WGS sequence"/>
</dbReference>
<name>A0A844FXF8_9FIRM</name>
<evidence type="ECO:0000259" key="7">
    <source>
        <dbReference type="PROSITE" id="PS50893"/>
    </source>
</evidence>
<dbReference type="PANTHER" id="PTHR42788">
    <property type="entry name" value="TAURINE IMPORT ATP-BINDING PROTEIN-RELATED"/>
    <property type="match status" value="1"/>
</dbReference>
<keyword evidence="9" id="KW-1185">Reference proteome</keyword>
<dbReference type="InterPro" id="IPR017871">
    <property type="entry name" value="ABC_transporter-like_CS"/>
</dbReference>
<dbReference type="PROSITE" id="PS50893">
    <property type="entry name" value="ABC_TRANSPORTER_2"/>
    <property type="match status" value="1"/>
</dbReference>
<dbReference type="PANTHER" id="PTHR42788:SF7">
    <property type="entry name" value="NITRATE ABC TRANSPORTER ATP-BINDING PROTEIN"/>
    <property type="match status" value="1"/>
</dbReference>
<dbReference type="GO" id="GO:0016887">
    <property type="term" value="F:ATP hydrolysis activity"/>
    <property type="evidence" value="ECO:0007669"/>
    <property type="project" value="InterPro"/>
</dbReference>
<dbReference type="InterPro" id="IPR003593">
    <property type="entry name" value="AAA+_ATPase"/>
</dbReference>
<keyword evidence="2" id="KW-0813">Transport</keyword>
<evidence type="ECO:0000313" key="9">
    <source>
        <dbReference type="Proteomes" id="UP000442619"/>
    </source>
</evidence>
<dbReference type="Gene3D" id="3.40.50.300">
    <property type="entry name" value="P-loop containing nucleotide triphosphate hydrolases"/>
    <property type="match status" value="1"/>
</dbReference>
<keyword evidence="3" id="KW-1003">Cell membrane</keyword>
<dbReference type="Pfam" id="PF00005">
    <property type="entry name" value="ABC_tran"/>
    <property type="match status" value="1"/>
</dbReference>
<dbReference type="RefSeq" id="WP_154517829.1">
    <property type="nucleotide sequence ID" value="NZ_VUNM01000029.1"/>
</dbReference>
<dbReference type="InterPro" id="IPR003439">
    <property type="entry name" value="ABC_transporter-like_ATP-bd"/>
</dbReference>
<evidence type="ECO:0000256" key="2">
    <source>
        <dbReference type="ARBA" id="ARBA00022448"/>
    </source>
</evidence>
<dbReference type="SUPFAM" id="SSF52540">
    <property type="entry name" value="P-loop containing nucleoside triphosphate hydrolases"/>
    <property type="match status" value="1"/>
</dbReference>
<dbReference type="InterPro" id="IPR050166">
    <property type="entry name" value="ABC_transporter_ATP-bind"/>
</dbReference>
<dbReference type="AlphaFoldDB" id="A0A844FXF8"/>
<feature type="domain" description="ABC transporter" evidence="7">
    <location>
        <begin position="4"/>
        <end position="248"/>
    </location>
</feature>
<gene>
    <name evidence="8" type="ORF">FYJ79_10115</name>
</gene>
<comment type="subcellular location">
    <subcellularLocation>
        <location evidence="1">Cell membrane</location>
        <topology evidence="1">Peripheral membrane protein</topology>
    </subcellularLocation>
</comment>
<sequence length="262" mass="29124">MLEVKDLNVIFNQGTVNEKQAIRHLNLTLNDGDFVTIIGSNGAGKSTLFGAISGDVPITEGQVCLDGIDITNQREYVRARNIGRLFQDPLRGTAPHMTIEENLALSYSRGKHFSLRPYSKKDHTVFKEALKRLNLGLEERLNTKVGTLSGGQRQALTLLMATLVTPKLLLLDEHTAALDPATSDKVLKLSQKIVEENHLTTMMITHNMEDALKYGNRILMMNNGEIIADIDAEAKKTMKVEDLVHKFTDVSEANDRMLLRGS</sequence>
<evidence type="ECO:0000256" key="5">
    <source>
        <dbReference type="ARBA" id="ARBA00022840"/>
    </source>
</evidence>
<comment type="caution">
    <text evidence="8">The sequence shown here is derived from an EMBL/GenBank/DDBJ whole genome shotgun (WGS) entry which is preliminary data.</text>
</comment>
<dbReference type="SMART" id="SM00382">
    <property type="entry name" value="AAA"/>
    <property type="match status" value="1"/>
</dbReference>
<dbReference type="GO" id="GO:0005886">
    <property type="term" value="C:plasma membrane"/>
    <property type="evidence" value="ECO:0007669"/>
    <property type="project" value="UniProtKB-SubCell"/>
</dbReference>
<evidence type="ECO:0000256" key="1">
    <source>
        <dbReference type="ARBA" id="ARBA00004202"/>
    </source>
</evidence>
<evidence type="ECO:0000256" key="6">
    <source>
        <dbReference type="ARBA" id="ARBA00023136"/>
    </source>
</evidence>